<evidence type="ECO:0000256" key="2">
    <source>
        <dbReference type="SAM" id="Phobius"/>
    </source>
</evidence>
<dbReference type="PANTHER" id="PTHR30093">
    <property type="entry name" value="GENERAL SECRETION PATHWAY PROTEIN G"/>
    <property type="match status" value="1"/>
</dbReference>
<dbReference type="NCBIfam" id="TIGR02532">
    <property type="entry name" value="IV_pilin_GFxxxE"/>
    <property type="match status" value="1"/>
</dbReference>
<dbReference type="GO" id="GO:0015627">
    <property type="term" value="C:type II protein secretion system complex"/>
    <property type="evidence" value="ECO:0007669"/>
    <property type="project" value="InterPro"/>
</dbReference>
<keyword evidence="2" id="KW-0472">Membrane</keyword>
<dbReference type="Gene3D" id="3.30.700.10">
    <property type="entry name" value="Glycoprotein, Type 4 Pilin"/>
    <property type="match status" value="1"/>
</dbReference>
<evidence type="ECO:0000256" key="1">
    <source>
        <dbReference type="ARBA" id="ARBA00022481"/>
    </source>
</evidence>
<dbReference type="InterPro" id="IPR045584">
    <property type="entry name" value="Pilin-like"/>
</dbReference>
<evidence type="ECO:0000313" key="4">
    <source>
        <dbReference type="Proteomes" id="UP000228689"/>
    </source>
</evidence>
<name>A0A2M7RE33_9BACT</name>
<comment type="caution">
    <text evidence="3">The sequence shown here is derived from an EMBL/GenBank/DDBJ whole genome shotgun (WGS) entry which is preliminary data.</text>
</comment>
<keyword evidence="2" id="KW-1133">Transmembrane helix</keyword>
<proteinExistence type="predicted"/>
<dbReference type="InterPro" id="IPR012902">
    <property type="entry name" value="N_methyl_site"/>
</dbReference>
<dbReference type="InterPro" id="IPR000983">
    <property type="entry name" value="Bac_GSPG_pilin"/>
</dbReference>
<accession>A0A2M7RE33</accession>
<dbReference type="Pfam" id="PF07963">
    <property type="entry name" value="N_methyl"/>
    <property type="match status" value="1"/>
</dbReference>
<gene>
    <name evidence="3" type="ORF">COY67_01580</name>
</gene>
<evidence type="ECO:0000313" key="3">
    <source>
        <dbReference type="EMBL" id="PIY95008.1"/>
    </source>
</evidence>
<dbReference type="PROSITE" id="PS00409">
    <property type="entry name" value="PROKAR_NTER_METHYL"/>
    <property type="match status" value="1"/>
</dbReference>
<sequence length="166" mass="17837">MNKKYQKGFTLIELLVVIAIIGLLSTLAVVSLNNAREKARDATRMADIKLLNNAIQLYIQANDIAPVGDDSNDKICLSTEACWNTAGGDFQTALSTYSANLATDPTQTDTATYHYVYVSPAAMSTCSGECATCNQESYQLYAAALEGTGAKTGFNESECAEWIAPQ</sequence>
<dbReference type="GO" id="GO:0015628">
    <property type="term" value="P:protein secretion by the type II secretion system"/>
    <property type="evidence" value="ECO:0007669"/>
    <property type="project" value="InterPro"/>
</dbReference>
<dbReference type="Proteomes" id="UP000228689">
    <property type="component" value="Unassembled WGS sequence"/>
</dbReference>
<feature type="transmembrane region" description="Helical" evidence="2">
    <location>
        <begin position="12"/>
        <end position="32"/>
    </location>
</feature>
<dbReference type="SUPFAM" id="SSF54523">
    <property type="entry name" value="Pili subunits"/>
    <property type="match status" value="1"/>
</dbReference>
<organism evidence="3 4">
    <name type="scientific">Candidatus Komeilibacteria bacterium CG_4_10_14_0_8_um_filter_37_78</name>
    <dbReference type="NCBI Taxonomy" id="1974471"/>
    <lineage>
        <taxon>Bacteria</taxon>
        <taxon>Candidatus Komeiliibacteriota</taxon>
    </lineage>
</organism>
<protein>
    <recommendedName>
        <fullName evidence="5">Type II secretion system protein GspG C-terminal domain-containing protein</fullName>
    </recommendedName>
</protein>
<dbReference type="AlphaFoldDB" id="A0A2M7RE33"/>
<keyword evidence="1" id="KW-0488">Methylation</keyword>
<evidence type="ECO:0008006" key="5">
    <source>
        <dbReference type="Google" id="ProtNLM"/>
    </source>
</evidence>
<reference evidence="4" key="1">
    <citation type="submission" date="2017-09" db="EMBL/GenBank/DDBJ databases">
        <title>Depth-based differentiation of microbial function through sediment-hosted aquifers and enrichment of novel symbionts in the deep terrestrial subsurface.</title>
        <authorList>
            <person name="Probst A.J."/>
            <person name="Ladd B."/>
            <person name="Jarett J.K."/>
            <person name="Geller-Mcgrath D.E."/>
            <person name="Sieber C.M.K."/>
            <person name="Emerson J.B."/>
            <person name="Anantharaman K."/>
            <person name="Thomas B.C."/>
            <person name="Malmstrom R."/>
            <person name="Stieglmeier M."/>
            <person name="Klingl A."/>
            <person name="Woyke T."/>
            <person name="Ryan C.M."/>
            <person name="Banfield J.F."/>
        </authorList>
    </citation>
    <scope>NUCLEOTIDE SEQUENCE [LARGE SCALE GENOMIC DNA]</scope>
</reference>
<dbReference type="PRINTS" id="PR00813">
    <property type="entry name" value="BCTERIALGSPG"/>
</dbReference>
<dbReference type="EMBL" id="PFMC01000045">
    <property type="protein sequence ID" value="PIY95008.1"/>
    <property type="molecule type" value="Genomic_DNA"/>
</dbReference>
<keyword evidence="2" id="KW-0812">Transmembrane</keyword>